<dbReference type="Gene3D" id="2.10.80.10">
    <property type="entry name" value="Lipase, subunit A"/>
    <property type="match status" value="1"/>
</dbReference>
<dbReference type="GO" id="GO:0048019">
    <property type="term" value="F:receptor antagonist activity"/>
    <property type="evidence" value="ECO:0007669"/>
    <property type="project" value="TreeGrafter"/>
</dbReference>
<evidence type="ECO:0000256" key="2">
    <source>
        <dbReference type="ARBA" id="ARBA00010842"/>
    </source>
</evidence>
<sequence>MLMVALNLALCLVTVNGLLPETWTSPGVDLQSHAPTEASVGQKPTALSDLFSDEKKLVENTQRKLEDDEHQMDNESANSIQPIHNITSNYSNESRLEIVTGNQSTPAPEAINKISANTTEDIRMTRTVNQSSNKENDIDRECIIDEDCEKGRFCLYDEHHSECMLCKQSNATCSKDEECCEGQLCVFGQCTNSTKGKTGTICQEQVNCDPDLCCAFYKGLLFPVCIPKPKKHEPCSISPNHLMDLLSWDLGRRSPKEHCPCAGNLQCQHLGRSLVCLKGPTSSEEVLADTLYGEIDYII</sequence>
<dbReference type="GO" id="GO:0016055">
    <property type="term" value="P:Wnt signaling pathway"/>
    <property type="evidence" value="ECO:0007669"/>
    <property type="project" value="UniProtKB-KW"/>
</dbReference>
<keyword evidence="4" id="KW-0964">Secreted</keyword>
<dbReference type="InterPro" id="IPR047300">
    <property type="entry name" value="Dkk3_Cys2"/>
</dbReference>
<evidence type="ECO:0000256" key="8">
    <source>
        <dbReference type="SAM" id="SignalP"/>
    </source>
</evidence>
<gene>
    <name evidence="10" type="ORF">KOW79_008901</name>
</gene>
<dbReference type="CDD" id="cd23274">
    <property type="entry name" value="Dkk3_Cys2"/>
    <property type="match status" value="1"/>
</dbReference>
<evidence type="ECO:0000313" key="10">
    <source>
        <dbReference type="EMBL" id="KAG7327295.1"/>
    </source>
</evidence>
<dbReference type="AlphaFoldDB" id="A0A9D3NRP0"/>
<feature type="signal peptide" evidence="8">
    <location>
        <begin position="1"/>
        <end position="17"/>
    </location>
</feature>
<feature type="chain" id="PRO_5039006909" description="Dickkopf N-terminal cysteine-rich domain-containing protein" evidence="8">
    <location>
        <begin position="18"/>
        <end position="299"/>
    </location>
</feature>
<evidence type="ECO:0000256" key="6">
    <source>
        <dbReference type="ARBA" id="ARBA00022729"/>
    </source>
</evidence>
<dbReference type="OrthoDB" id="6359792at2759"/>
<evidence type="ECO:0000313" key="11">
    <source>
        <dbReference type="Proteomes" id="UP000824219"/>
    </source>
</evidence>
<keyword evidence="11" id="KW-1185">Reference proteome</keyword>
<evidence type="ECO:0000259" key="9">
    <source>
        <dbReference type="Pfam" id="PF04706"/>
    </source>
</evidence>
<dbReference type="InterPro" id="IPR039863">
    <property type="entry name" value="DKK1-4"/>
</dbReference>
<dbReference type="GO" id="GO:0039706">
    <property type="term" value="F:co-receptor binding"/>
    <property type="evidence" value="ECO:0007669"/>
    <property type="project" value="TreeGrafter"/>
</dbReference>
<protein>
    <recommendedName>
        <fullName evidence="9">Dickkopf N-terminal cysteine-rich domain-containing protein</fullName>
    </recommendedName>
</protein>
<evidence type="ECO:0000256" key="3">
    <source>
        <dbReference type="ARBA" id="ARBA00022473"/>
    </source>
</evidence>
<comment type="caution">
    <text evidence="10">The sequence shown here is derived from an EMBL/GenBank/DDBJ whole genome shotgun (WGS) entry which is preliminary data.</text>
</comment>
<evidence type="ECO:0000256" key="4">
    <source>
        <dbReference type="ARBA" id="ARBA00022525"/>
    </source>
</evidence>
<evidence type="ECO:0000256" key="5">
    <source>
        <dbReference type="ARBA" id="ARBA00022687"/>
    </source>
</evidence>
<dbReference type="PANTHER" id="PTHR12113">
    <property type="entry name" value="DICKKOPF3-LIKE 3"/>
    <property type="match status" value="1"/>
</dbReference>
<keyword evidence="5" id="KW-0879">Wnt signaling pathway</keyword>
<dbReference type="InterPro" id="IPR006796">
    <property type="entry name" value="Dickkopf_N"/>
</dbReference>
<feature type="domain" description="Dickkopf N-terminal cysteine-rich" evidence="9">
    <location>
        <begin position="141"/>
        <end position="191"/>
    </location>
</feature>
<keyword evidence="7" id="KW-1015">Disulfide bond</keyword>
<comment type="similarity">
    <text evidence="2">Belongs to the dickkopf family.</text>
</comment>
<reference evidence="10 11" key="1">
    <citation type="submission" date="2021-06" db="EMBL/GenBank/DDBJ databases">
        <title>Chromosome-level genome assembly of the red-tail catfish (Hemibagrus wyckioides).</title>
        <authorList>
            <person name="Shao F."/>
        </authorList>
    </citation>
    <scope>NUCLEOTIDE SEQUENCE [LARGE SCALE GENOMIC DNA]</scope>
    <source>
        <strain evidence="10">EC202008001</strain>
        <tissue evidence="10">Blood</tissue>
    </source>
</reference>
<dbReference type="Pfam" id="PF04706">
    <property type="entry name" value="Dickkopf_N"/>
    <property type="match status" value="1"/>
</dbReference>
<organism evidence="10 11">
    <name type="scientific">Hemibagrus wyckioides</name>
    <dbReference type="NCBI Taxonomy" id="337641"/>
    <lineage>
        <taxon>Eukaryota</taxon>
        <taxon>Metazoa</taxon>
        <taxon>Chordata</taxon>
        <taxon>Craniata</taxon>
        <taxon>Vertebrata</taxon>
        <taxon>Euteleostomi</taxon>
        <taxon>Actinopterygii</taxon>
        <taxon>Neopterygii</taxon>
        <taxon>Teleostei</taxon>
        <taxon>Ostariophysi</taxon>
        <taxon>Siluriformes</taxon>
        <taxon>Bagridae</taxon>
        <taxon>Hemibagrus</taxon>
    </lineage>
</organism>
<dbReference type="Proteomes" id="UP000824219">
    <property type="component" value="Linkage Group LG10"/>
</dbReference>
<dbReference type="EMBL" id="JAHKSW010000010">
    <property type="protein sequence ID" value="KAG7327295.1"/>
    <property type="molecule type" value="Genomic_DNA"/>
</dbReference>
<comment type="subcellular location">
    <subcellularLocation>
        <location evidence="1">Secreted</location>
    </subcellularLocation>
</comment>
<evidence type="ECO:0000256" key="7">
    <source>
        <dbReference type="ARBA" id="ARBA00023157"/>
    </source>
</evidence>
<keyword evidence="6 8" id="KW-0732">Signal</keyword>
<proteinExistence type="inferred from homology"/>
<keyword evidence="3" id="KW-0217">Developmental protein</keyword>
<dbReference type="PANTHER" id="PTHR12113:SF8">
    <property type="entry name" value="DICKKOPF-RELATED PROTEIN 3"/>
    <property type="match status" value="1"/>
</dbReference>
<dbReference type="GO" id="GO:0005615">
    <property type="term" value="C:extracellular space"/>
    <property type="evidence" value="ECO:0007669"/>
    <property type="project" value="TreeGrafter"/>
</dbReference>
<dbReference type="GO" id="GO:0090090">
    <property type="term" value="P:negative regulation of canonical Wnt signaling pathway"/>
    <property type="evidence" value="ECO:0007669"/>
    <property type="project" value="TreeGrafter"/>
</dbReference>
<accession>A0A9D3NRP0</accession>
<name>A0A9D3NRP0_9TELE</name>
<evidence type="ECO:0000256" key="1">
    <source>
        <dbReference type="ARBA" id="ARBA00004613"/>
    </source>
</evidence>